<dbReference type="SUPFAM" id="SSF53383">
    <property type="entry name" value="PLP-dependent transferases"/>
    <property type="match status" value="1"/>
</dbReference>
<dbReference type="RefSeq" id="WP_029311114.1">
    <property type="nucleotide sequence ID" value="NZ_FTNE01000009.1"/>
</dbReference>
<sequence>MALKTGSGALVPPFLVMDVIAAANAIAATPAAADRRVIRMEVGQPGQGAPAGVRAAVTAAMQTTEPMGYTEALGRADLRARIAAHYADWYDLALPAGRIAVTSGASAGFPLAFLAAFEAGDRIALATPCYPPYLNIMTALGIQPVLLPATAETGFQPTVAMLETMDPPPDGLLIASPANPTGSMLSPDDLASLARYCHANGIRLISDEIYHGLTYGKAAVTAASFSPSAIIINSFSKYFSMTGWRVGWMVVPDDLIRPVECLAQNFFICAPHISQTAAFAAFDCHAELQSRHAGYTRSRALLLDALPRAGFDRLSPADGAFYLYADISGTLQDSADFCRSLLHDQHIAATPGHDFDPARGGDFVRFSYCAAEADIVEAIHRLVDN</sequence>
<keyword evidence="5" id="KW-0663">Pyridoxal phosphate</keyword>
<protein>
    <recommendedName>
        <fullName evidence="7">Aminotransferase</fullName>
        <ecNumber evidence="7">2.6.1.-</ecNumber>
    </recommendedName>
</protein>
<dbReference type="CDD" id="cd00609">
    <property type="entry name" value="AAT_like"/>
    <property type="match status" value="1"/>
</dbReference>
<dbReference type="Gene3D" id="3.40.640.10">
    <property type="entry name" value="Type I PLP-dependent aspartate aminotransferase-like (Major domain)"/>
    <property type="match status" value="1"/>
</dbReference>
<dbReference type="PROSITE" id="PS00105">
    <property type="entry name" value="AA_TRANSFER_CLASS_1"/>
    <property type="match status" value="1"/>
</dbReference>
<gene>
    <name evidence="10" type="ORF">SAMN05421828_10998</name>
</gene>
<dbReference type="GO" id="GO:0004069">
    <property type="term" value="F:L-aspartate:2-oxoglutarate aminotransferase activity"/>
    <property type="evidence" value="ECO:0007669"/>
    <property type="project" value="UniProtKB-EC"/>
</dbReference>
<dbReference type="Pfam" id="PF00155">
    <property type="entry name" value="Aminotran_1_2"/>
    <property type="match status" value="1"/>
</dbReference>
<keyword evidence="8" id="KW-0732">Signal</keyword>
<dbReference type="InterPro" id="IPR050596">
    <property type="entry name" value="AspAT/PAT-like"/>
</dbReference>
<feature type="chain" id="PRO_5034654028" description="Aminotransferase" evidence="8">
    <location>
        <begin position="28"/>
        <end position="385"/>
    </location>
</feature>
<evidence type="ECO:0000313" key="10">
    <source>
        <dbReference type="EMBL" id="SIQ78901.1"/>
    </source>
</evidence>
<evidence type="ECO:0000256" key="7">
    <source>
        <dbReference type="RuleBase" id="RU000481"/>
    </source>
</evidence>
<dbReference type="InterPro" id="IPR004838">
    <property type="entry name" value="NHTrfase_class1_PyrdxlP-BS"/>
</dbReference>
<dbReference type="PANTHER" id="PTHR46383">
    <property type="entry name" value="ASPARTATE AMINOTRANSFERASE"/>
    <property type="match status" value="1"/>
</dbReference>
<comment type="similarity">
    <text evidence="2 7">Belongs to the class-I pyridoxal-phosphate-dependent aminotransferase family.</text>
</comment>
<dbReference type="InterPro" id="IPR015421">
    <property type="entry name" value="PyrdxlP-dep_Trfase_major"/>
</dbReference>
<name>A0A8G2FGK1_ACIRU</name>
<dbReference type="Proteomes" id="UP000186308">
    <property type="component" value="Unassembled WGS sequence"/>
</dbReference>
<dbReference type="PANTHER" id="PTHR46383:SF2">
    <property type="entry name" value="AMINOTRANSFERASE"/>
    <property type="match status" value="1"/>
</dbReference>
<evidence type="ECO:0000313" key="11">
    <source>
        <dbReference type="Proteomes" id="UP000186308"/>
    </source>
</evidence>
<keyword evidence="11" id="KW-1185">Reference proteome</keyword>
<evidence type="ECO:0000259" key="9">
    <source>
        <dbReference type="Pfam" id="PF00155"/>
    </source>
</evidence>
<evidence type="ECO:0000256" key="2">
    <source>
        <dbReference type="ARBA" id="ARBA00007441"/>
    </source>
</evidence>
<feature type="signal peptide" evidence="8">
    <location>
        <begin position="1"/>
        <end position="27"/>
    </location>
</feature>
<dbReference type="AlphaFoldDB" id="A0A8G2FGK1"/>
<dbReference type="OrthoDB" id="9804407at2"/>
<accession>A0A8G2FGK1</accession>
<evidence type="ECO:0000256" key="6">
    <source>
        <dbReference type="ARBA" id="ARBA00049185"/>
    </source>
</evidence>
<reference evidence="10 11" key="1">
    <citation type="submission" date="2017-01" db="EMBL/GenBank/DDBJ databases">
        <authorList>
            <person name="Varghese N."/>
            <person name="Submissions S."/>
        </authorList>
    </citation>
    <scope>NUCLEOTIDE SEQUENCE [LARGE SCALE GENOMIC DNA]</scope>
    <source>
        <strain evidence="10 11">ATCC 35905</strain>
    </source>
</reference>
<dbReference type="GO" id="GO:0006520">
    <property type="term" value="P:amino acid metabolic process"/>
    <property type="evidence" value="ECO:0007669"/>
    <property type="project" value="InterPro"/>
</dbReference>
<dbReference type="InterPro" id="IPR015424">
    <property type="entry name" value="PyrdxlP-dep_Trfase"/>
</dbReference>
<evidence type="ECO:0000256" key="4">
    <source>
        <dbReference type="ARBA" id="ARBA00022679"/>
    </source>
</evidence>
<evidence type="ECO:0000256" key="5">
    <source>
        <dbReference type="ARBA" id="ARBA00022898"/>
    </source>
</evidence>
<evidence type="ECO:0000256" key="3">
    <source>
        <dbReference type="ARBA" id="ARBA00022576"/>
    </source>
</evidence>
<comment type="cofactor">
    <cofactor evidence="1 7">
        <name>pyridoxal 5'-phosphate</name>
        <dbReference type="ChEBI" id="CHEBI:597326"/>
    </cofactor>
</comment>
<comment type="caution">
    <text evidence="10">The sequence shown here is derived from an EMBL/GenBank/DDBJ whole genome shotgun (WGS) entry which is preliminary data.</text>
</comment>
<proteinExistence type="inferred from homology"/>
<comment type="catalytic activity">
    <reaction evidence="6">
        <text>L-aspartate + 2-oxoglutarate = oxaloacetate + L-glutamate</text>
        <dbReference type="Rhea" id="RHEA:21824"/>
        <dbReference type="ChEBI" id="CHEBI:16452"/>
        <dbReference type="ChEBI" id="CHEBI:16810"/>
        <dbReference type="ChEBI" id="CHEBI:29985"/>
        <dbReference type="ChEBI" id="CHEBI:29991"/>
        <dbReference type="EC" id="2.6.1.1"/>
    </reaction>
</comment>
<dbReference type="EC" id="2.6.1.-" evidence="7"/>
<organism evidence="10 11">
    <name type="scientific">Acidiphilium rubrum</name>
    <dbReference type="NCBI Taxonomy" id="526"/>
    <lineage>
        <taxon>Bacteria</taxon>
        <taxon>Pseudomonadati</taxon>
        <taxon>Pseudomonadota</taxon>
        <taxon>Alphaproteobacteria</taxon>
        <taxon>Acetobacterales</taxon>
        <taxon>Acidocellaceae</taxon>
        <taxon>Acidiphilium</taxon>
    </lineage>
</organism>
<keyword evidence="3 7" id="KW-0032">Aminotransferase</keyword>
<evidence type="ECO:0000256" key="1">
    <source>
        <dbReference type="ARBA" id="ARBA00001933"/>
    </source>
</evidence>
<feature type="domain" description="Aminotransferase class I/classII large" evidence="9">
    <location>
        <begin position="37"/>
        <end position="382"/>
    </location>
</feature>
<evidence type="ECO:0000256" key="8">
    <source>
        <dbReference type="SAM" id="SignalP"/>
    </source>
</evidence>
<dbReference type="EMBL" id="FTNE01000009">
    <property type="protein sequence ID" value="SIQ78901.1"/>
    <property type="molecule type" value="Genomic_DNA"/>
</dbReference>
<dbReference type="GO" id="GO:0030170">
    <property type="term" value="F:pyridoxal phosphate binding"/>
    <property type="evidence" value="ECO:0007669"/>
    <property type="project" value="InterPro"/>
</dbReference>
<dbReference type="InterPro" id="IPR004839">
    <property type="entry name" value="Aminotransferase_I/II_large"/>
</dbReference>
<keyword evidence="4 7" id="KW-0808">Transferase</keyword>